<gene>
    <name evidence="1" type="ORF">MW046_09455</name>
</gene>
<dbReference type="GeneID" id="71928272"/>
<evidence type="ECO:0000313" key="1">
    <source>
        <dbReference type="EMBL" id="UPM42184.1"/>
    </source>
</evidence>
<organism evidence="1 2">
    <name type="scientific">Halocatena salina</name>
    <dbReference type="NCBI Taxonomy" id="2934340"/>
    <lineage>
        <taxon>Archaea</taxon>
        <taxon>Methanobacteriati</taxon>
        <taxon>Methanobacteriota</taxon>
        <taxon>Stenosarchaea group</taxon>
        <taxon>Halobacteria</taxon>
        <taxon>Halobacteriales</taxon>
        <taxon>Natronomonadaceae</taxon>
        <taxon>Halocatena</taxon>
    </lineage>
</organism>
<dbReference type="EMBL" id="CP096019">
    <property type="protein sequence ID" value="UPM42184.1"/>
    <property type="molecule type" value="Genomic_DNA"/>
</dbReference>
<dbReference type="KEGG" id="haad:MW046_09455"/>
<accession>A0A8T9ZZJ6</accession>
<reference evidence="1" key="1">
    <citation type="submission" date="2022-04" db="EMBL/GenBank/DDBJ databases">
        <title>Halocatena sp. nov., isolated from a salt lake.</title>
        <authorList>
            <person name="Cui H.-L."/>
        </authorList>
    </citation>
    <scope>NUCLEOTIDE SEQUENCE</scope>
    <source>
        <strain evidence="1">AD-1</strain>
    </source>
</reference>
<protein>
    <submittedName>
        <fullName evidence="1">Uncharacterized protein</fullName>
    </submittedName>
</protein>
<keyword evidence="2" id="KW-1185">Reference proteome</keyword>
<dbReference type="Proteomes" id="UP000831768">
    <property type="component" value="Chromosome"/>
</dbReference>
<dbReference type="AlphaFoldDB" id="A0A8T9ZZJ6"/>
<name>A0A8T9ZZJ6_9EURY</name>
<dbReference type="RefSeq" id="WP_247992860.1">
    <property type="nucleotide sequence ID" value="NZ_CP096019.1"/>
</dbReference>
<proteinExistence type="predicted"/>
<sequence length="155" mass="17106">MAVPEVPVFSEEQRFEPCISMLIVVAGVPVPVVLSVEMGVRGVLLGTVVALAPLALFVPARLTAEVTESGLSVQLFPFHLRARWVPFSEIESVEQVQLSASSYGVGWTRAGWTYTVAGTDGVRIRRDDRDLFVGTQRPEELMTALQRFDRDGWSE</sequence>
<evidence type="ECO:0000313" key="2">
    <source>
        <dbReference type="Proteomes" id="UP000831768"/>
    </source>
</evidence>